<proteinExistence type="predicted"/>
<dbReference type="EMBL" id="LT558121">
    <property type="protein sequence ID" value="SAM81541.1"/>
    <property type="molecule type" value="Genomic_DNA"/>
</dbReference>
<reference evidence="2" key="1">
    <citation type="submission" date="2016-04" db="EMBL/GenBank/DDBJ databases">
        <authorList>
            <person name="Guldener U."/>
            <person name="Guldener U."/>
        </authorList>
    </citation>
    <scope>NUCLEOTIDE SEQUENCE [LARGE SCALE GENOMIC DNA]</scope>
    <source>
        <strain evidence="2">UB2112</strain>
    </source>
</reference>
<protein>
    <submittedName>
        <fullName evidence="1">Uncharacterized protein</fullName>
    </submittedName>
</protein>
<accession>A0A1K0GNM7</accession>
<dbReference type="Proteomes" id="UP000179920">
    <property type="component" value="Chromosome V"/>
</dbReference>
<evidence type="ECO:0000313" key="2">
    <source>
        <dbReference type="Proteomes" id="UP000179920"/>
    </source>
</evidence>
<dbReference type="AlphaFoldDB" id="A0A1K0GNM7"/>
<gene>
    <name evidence="1" type="ORF">UBRO_20049</name>
</gene>
<name>A0A1K0GNM7_9BASI</name>
<evidence type="ECO:0000313" key="1">
    <source>
        <dbReference type="EMBL" id="SAM81541.1"/>
    </source>
</evidence>
<sequence length="200" mass="22994">MCTGLQMKIPTSTWKLEINTLLFPLCIFLRFFHHPSSSFRHTLNSTLQHIQQHAFQQEQGQVQGREGEESLGDCCQRPSWPTTWATPVTITPPSNKFRIVGSPIHIPAFNKKIMTKLTVIDSDTNQPILQRFKLTSYKKQTAANKSAPKGLELFKKALQKHDQMKFRRNIHLGLWAERGNFKINFTTNTSKNDFGVKLLE</sequence>
<organism evidence="1 2">
    <name type="scientific">Ustilago bromivora</name>
    <dbReference type="NCBI Taxonomy" id="307758"/>
    <lineage>
        <taxon>Eukaryota</taxon>
        <taxon>Fungi</taxon>
        <taxon>Dikarya</taxon>
        <taxon>Basidiomycota</taxon>
        <taxon>Ustilaginomycotina</taxon>
        <taxon>Ustilaginomycetes</taxon>
        <taxon>Ustilaginales</taxon>
        <taxon>Ustilaginaceae</taxon>
        <taxon>Ustilago</taxon>
    </lineage>
</organism>